<accession>A0A0W8G8R0</accession>
<keyword evidence="2" id="KW-0540">Nuclease</keyword>
<comment type="caution">
    <text evidence="2">The sequence shown here is derived from an EMBL/GenBank/DDBJ whole genome shotgun (WGS) entry which is preliminary data.</text>
</comment>
<keyword evidence="2" id="KW-0378">Hydrolase</keyword>
<dbReference type="InterPro" id="IPR036237">
    <property type="entry name" value="Xyl_isomerase-like_sf"/>
</dbReference>
<name>A0A0W8G8R0_9ZZZZ</name>
<dbReference type="PANTHER" id="PTHR12110:SF53">
    <property type="entry name" value="BLR5974 PROTEIN"/>
    <property type="match status" value="1"/>
</dbReference>
<dbReference type="Gene3D" id="3.20.20.150">
    <property type="entry name" value="Divalent-metal-dependent TIM barrel enzymes"/>
    <property type="match status" value="1"/>
</dbReference>
<dbReference type="EMBL" id="LNQE01000071">
    <property type="protein sequence ID" value="KUG29540.1"/>
    <property type="molecule type" value="Genomic_DNA"/>
</dbReference>
<dbReference type="Pfam" id="PF01261">
    <property type="entry name" value="AP_endonuc_2"/>
    <property type="match status" value="1"/>
</dbReference>
<dbReference type="PANTHER" id="PTHR12110">
    <property type="entry name" value="HYDROXYPYRUVATE ISOMERASE"/>
    <property type="match status" value="1"/>
</dbReference>
<dbReference type="InterPro" id="IPR013022">
    <property type="entry name" value="Xyl_isomerase-like_TIM-brl"/>
</dbReference>
<evidence type="ECO:0000259" key="1">
    <source>
        <dbReference type="Pfam" id="PF01261"/>
    </source>
</evidence>
<evidence type="ECO:0000313" key="2">
    <source>
        <dbReference type="EMBL" id="KUG29540.1"/>
    </source>
</evidence>
<dbReference type="AlphaFoldDB" id="A0A0W8G8R0"/>
<dbReference type="SUPFAM" id="SSF51658">
    <property type="entry name" value="Xylose isomerase-like"/>
    <property type="match status" value="1"/>
</dbReference>
<protein>
    <submittedName>
        <fullName evidence="2">Ap endonuclease, family 2</fullName>
    </submittedName>
</protein>
<gene>
    <name evidence="2" type="ORF">ASZ90_000561</name>
</gene>
<proteinExistence type="predicted"/>
<dbReference type="GO" id="GO:0004519">
    <property type="term" value="F:endonuclease activity"/>
    <property type="evidence" value="ECO:0007669"/>
    <property type="project" value="UniProtKB-KW"/>
</dbReference>
<sequence length="280" mass="30829">MNAVRPFHVSLSLRAVYVDPVRLDTFLAQGLHPELGLDPVLMDAADASWHQRVQAILAEAGVRPSLHLPFFDLQPGAADALIREATQKRLMRALDVARGYGPSHLVGHVAYDRILYIRSYPDWRERAVETWTAVLESWPDHPPLHLENVHETDPATVAGLALALRERLPERAGRIGICFDVGHWHSFAGGHALGNLDAWVETLAPVLTHLHLHDNDGTFDQHQAPGTGTIPWAAVFAALSSRGLAPSFTFETHDPSQRQGIAPFMAAHADAFPFFSTITP</sequence>
<organism evidence="2">
    <name type="scientific">hydrocarbon metagenome</name>
    <dbReference type="NCBI Taxonomy" id="938273"/>
    <lineage>
        <taxon>unclassified sequences</taxon>
        <taxon>metagenomes</taxon>
        <taxon>ecological metagenomes</taxon>
    </lineage>
</organism>
<reference evidence="2" key="1">
    <citation type="journal article" date="2015" name="Proc. Natl. Acad. Sci. U.S.A.">
        <title>Networks of energetic and metabolic interactions define dynamics in microbial communities.</title>
        <authorList>
            <person name="Embree M."/>
            <person name="Liu J.K."/>
            <person name="Al-Bassam M.M."/>
            <person name="Zengler K."/>
        </authorList>
    </citation>
    <scope>NUCLEOTIDE SEQUENCE</scope>
</reference>
<keyword evidence="2" id="KW-0255">Endonuclease</keyword>
<dbReference type="InterPro" id="IPR050312">
    <property type="entry name" value="IolE/XylAMocC-like"/>
</dbReference>
<feature type="domain" description="Xylose isomerase-like TIM barrel" evidence="1">
    <location>
        <begin position="47"/>
        <end position="257"/>
    </location>
</feature>